<evidence type="ECO:0000313" key="2">
    <source>
        <dbReference type="EMBL" id="KZZ95908.1"/>
    </source>
</evidence>
<dbReference type="Proteomes" id="UP000078544">
    <property type="component" value="Unassembled WGS sequence"/>
</dbReference>
<feature type="compositionally biased region" description="Basic and acidic residues" evidence="1">
    <location>
        <begin position="264"/>
        <end position="290"/>
    </location>
</feature>
<feature type="region of interest" description="Disordered" evidence="1">
    <location>
        <begin position="402"/>
        <end position="432"/>
    </location>
</feature>
<keyword evidence="3" id="KW-1185">Reference proteome</keyword>
<evidence type="ECO:0008006" key="4">
    <source>
        <dbReference type="Google" id="ProtNLM"/>
    </source>
</evidence>
<accession>A0A168BYE3</accession>
<feature type="compositionally biased region" description="Polar residues" evidence="1">
    <location>
        <begin position="346"/>
        <end position="356"/>
    </location>
</feature>
<protein>
    <recommendedName>
        <fullName evidence="4">Erythromycin esterase</fullName>
    </recommendedName>
</protein>
<dbReference type="STRING" id="1081109.A0A168BYE3"/>
<dbReference type="AlphaFoldDB" id="A0A168BYE3"/>
<feature type="region of interest" description="Disordered" evidence="1">
    <location>
        <begin position="196"/>
        <end position="360"/>
    </location>
</feature>
<proteinExistence type="predicted"/>
<evidence type="ECO:0000256" key="1">
    <source>
        <dbReference type="SAM" id="MobiDB-lite"/>
    </source>
</evidence>
<feature type="region of interest" description="Disordered" evidence="1">
    <location>
        <begin position="1"/>
        <end position="115"/>
    </location>
</feature>
<reference evidence="2 3" key="1">
    <citation type="journal article" date="2016" name="Genome Biol. Evol.">
        <title>Divergent and convergent evolution of fungal pathogenicity.</title>
        <authorList>
            <person name="Shang Y."/>
            <person name="Xiao G."/>
            <person name="Zheng P."/>
            <person name="Cen K."/>
            <person name="Zhan S."/>
            <person name="Wang C."/>
        </authorList>
    </citation>
    <scope>NUCLEOTIDE SEQUENCE [LARGE SCALE GENOMIC DNA]</scope>
    <source>
        <strain evidence="2 3">RCEF 2490</strain>
    </source>
</reference>
<sequence>MSPTRRRSARLASANASASKRRATPELRSVVEEHETPSKVASNVHAPSPRLPEPATPASSAMKPPDTEMYPSRYHTSTGAPSSALRLGFSDVPKDGQTSLGQDATPSKVKSIPGSEFTFQVSRAVTESGSNDGVQQMWNQIRDQAAKIKAEIAARRDAQDGANVTDRTFARPKGRVGRFSAAHMAEFKKMDSIQGHASAWRAQEGRFSPVKSLKRTPSKAKLDAYAATFEDDSPRQPFGGTIAGQPANMNPRSGLKRKSSAANLDHDTNQQLAKTREGDVTPEMESKDKPTSTAKRSKQRQEDDVASSKPGSRAMSVFARLASPKKTPVPRSTPSSRAAAKPTVSLVGSPTKSTLNKLPKSALFTNSDSATTEGARIRRRIISPQSFNKMKSILRGNKDAMQDGMSAIPAPQATQTPGASRLAKELPPVPLTTPRRKLTKRVMFTPDVVTAAKSQNSPSPQRTGNIKLRPALKALETQDSAVDEDFAESTAAPSLYPDLSPLRHLIDSRPRQATPLSVLMPGTFTFRSDHTIKFGRASPSGFGSSVGQSSVRQVGLPTLSGSMPGGFPAPEAPSSHPDKENKPPHSIKTFRGTAHGMQNKKRHRAESDSDDFDDSRAAKKRKNESVPEGQELLAPRLVKPAVTGATKSDRSGRTSVKTASSRAPWASPGRTLSKKPHATPAKKTPGLSMSRLNMLAKPKRRA</sequence>
<name>A0A168BYE3_9HYPO</name>
<evidence type="ECO:0000313" key="3">
    <source>
        <dbReference type="Proteomes" id="UP000078544"/>
    </source>
</evidence>
<gene>
    <name evidence="2" type="ORF">AAL_04204</name>
</gene>
<feature type="compositionally biased region" description="Basic and acidic residues" evidence="1">
    <location>
        <begin position="23"/>
        <end position="37"/>
    </location>
</feature>
<organism evidence="2 3">
    <name type="scientific">Moelleriella libera RCEF 2490</name>
    <dbReference type="NCBI Taxonomy" id="1081109"/>
    <lineage>
        <taxon>Eukaryota</taxon>
        <taxon>Fungi</taxon>
        <taxon>Dikarya</taxon>
        <taxon>Ascomycota</taxon>
        <taxon>Pezizomycotina</taxon>
        <taxon>Sordariomycetes</taxon>
        <taxon>Hypocreomycetidae</taxon>
        <taxon>Hypocreales</taxon>
        <taxon>Clavicipitaceae</taxon>
        <taxon>Moelleriella</taxon>
    </lineage>
</organism>
<dbReference type="EMBL" id="AZGY01000008">
    <property type="protein sequence ID" value="KZZ95908.1"/>
    <property type="molecule type" value="Genomic_DNA"/>
</dbReference>
<feature type="region of interest" description="Disordered" evidence="1">
    <location>
        <begin position="154"/>
        <end position="175"/>
    </location>
</feature>
<comment type="caution">
    <text evidence="2">The sequence shown here is derived from an EMBL/GenBank/DDBJ whole genome shotgun (WGS) entry which is preliminary data.</text>
</comment>
<feature type="region of interest" description="Disordered" evidence="1">
    <location>
        <begin position="538"/>
        <end position="702"/>
    </location>
</feature>
<feature type="compositionally biased region" description="Low complexity" evidence="1">
    <location>
        <begin position="538"/>
        <end position="555"/>
    </location>
</feature>
<feature type="compositionally biased region" description="Polar residues" evidence="1">
    <location>
        <begin position="96"/>
        <end position="105"/>
    </location>
</feature>
<dbReference type="OrthoDB" id="5204833at2759"/>